<protein>
    <recommendedName>
        <fullName evidence="3">Penicillin-binding protein 1B</fullName>
        <ecNumber evidence="17">2.4.99.28</ecNumber>
    </recommendedName>
    <alternativeName>
        <fullName evidence="16">Murein polymerase</fullName>
    </alternativeName>
</protein>
<dbReference type="GO" id="GO:0046677">
    <property type="term" value="P:response to antibiotic"/>
    <property type="evidence" value="ECO:0007669"/>
    <property type="project" value="UniProtKB-KW"/>
</dbReference>
<dbReference type="Pfam" id="PF00905">
    <property type="entry name" value="Transpeptidase"/>
    <property type="match status" value="1"/>
</dbReference>
<evidence type="ECO:0000256" key="15">
    <source>
        <dbReference type="ARBA" id="ARBA00023316"/>
    </source>
</evidence>
<dbReference type="InterPro" id="IPR011813">
    <property type="entry name" value="PBP_1b"/>
</dbReference>
<dbReference type="EC" id="2.4.99.28" evidence="17"/>
<comment type="function">
    <text evidence="1">Cell wall formation. Synthesis of cross-linked peptidoglycan from the lipid intermediates. The enzyme has a penicillin-insensitive transglycosylase N-terminal domain (formation of linear glycan strands) and a penicillin-sensitive transpeptidase C-terminal domain (cross-linking of the peptide subunits).</text>
</comment>
<dbReference type="PANTHER" id="PTHR32282:SF11">
    <property type="entry name" value="PENICILLIN-BINDING PROTEIN 1B"/>
    <property type="match status" value="1"/>
</dbReference>
<dbReference type="InterPro" id="IPR050396">
    <property type="entry name" value="Glycosyltr_51/Transpeptidase"/>
</dbReference>
<dbReference type="GO" id="GO:0008360">
    <property type="term" value="P:regulation of cell shape"/>
    <property type="evidence" value="ECO:0007669"/>
    <property type="project" value="UniProtKB-KW"/>
</dbReference>
<proteinExistence type="predicted"/>
<comment type="subcellular location">
    <subcellularLocation>
        <location evidence="2">Cell membrane</location>
    </subcellularLocation>
</comment>
<dbReference type="NCBIfam" id="TIGR02071">
    <property type="entry name" value="PBP_1b"/>
    <property type="match status" value="1"/>
</dbReference>
<dbReference type="Pfam" id="PF00912">
    <property type="entry name" value="Transgly"/>
    <property type="match status" value="1"/>
</dbReference>
<reference evidence="23" key="1">
    <citation type="journal article" date="2015" name="Nature">
        <title>Complex archaea that bridge the gap between prokaryotes and eukaryotes.</title>
        <authorList>
            <person name="Spang A."/>
            <person name="Saw J.H."/>
            <person name="Jorgensen S.L."/>
            <person name="Zaremba-Niedzwiedzka K."/>
            <person name="Martijn J."/>
            <person name="Lind A.E."/>
            <person name="van Eijk R."/>
            <person name="Schleper C."/>
            <person name="Guy L."/>
            <person name="Ettema T.J."/>
        </authorList>
    </citation>
    <scope>NUCLEOTIDE SEQUENCE</scope>
</reference>
<evidence type="ECO:0000256" key="18">
    <source>
        <dbReference type="ARBA" id="ARBA00049902"/>
    </source>
</evidence>
<keyword evidence="15" id="KW-0961">Cell wall biogenesis/degradation</keyword>
<keyword evidence="12 19" id="KW-0472">Membrane</keyword>
<dbReference type="GO" id="GO:0009274">
    <property type="term" value="C:peptidoglycan-based cell wall"/>
    <property type="evidence" value="ECO:0007669"/>
    <property type="project" value="InterPro"/>
</dbReference>
<keyword evidence="13" id="KW-0046">Antibiotic resistance</keyword>
<evidence type="ECO:0000256" key="8">
    <source>
        <dbReference type="ARBA" id="ARBA00022679"/>
    </source>
</evidence>
<evidence type="ECO:0000256" key="4">
    <source>
        <dbReference type="ARBA" id="ARBA00022475"/>
    </source>
</evidence>
<dbReference type="Pfam" id="PF14814">
    <property type="entry name" value="UB2H"/>
    <property type="match status" value="1"/>
</dbReference>
<evidence type="ECO:0000313" key="23">
    <source>
        <dbReference type="EMBL" id="KKN86027.1"/>
    </source>
</evidence>
<keyword evidence="10" id="KW-0133">Cell shape</keyword>
<gene>
    <name evidence="23" type="ORF">LCGC14_0272220</name>
</gene>
<organism evidence="23">
    <name type="scientific">marine sediment metagenome</name>
    <dbReference type="NCBI Taxonomy" id="412755"/>
    <lineage>
        <taxon>unclassified sequences</taxon>
        <taxon>metagenomes</taxon>
        <taxon>ecological metagenomes</taxon>
    </lineage>
</organism>
<dbReference type="GO" id="GO:0004180">
    <property type="term" value="F:carboxypeptidase activity"/>
    <property type="evidence" value="ECO:0007669"/>
    <property type="project" value="UniProtKB-KW"/>
</dbReference>
<dbReference type="GO" id="GO:0008658">
    <property type="term" value="F:penicillin binding"/>
    <property type="evidence" value="ECO:0007669"/>
    <property type="project" value="InterPro"/>
</dbReference>
<evidence type="ECO:0000256" key="7">
    <source>
        <dbReference type="ARBA" id="ARBA00022676"/>
    </source>
</evidence>
<evidence type="ECO:0000256" key="16">
    <source>
        <dbReference type="ARBA" id="ARBA00032454"/>
    </source>
</evidence>
<evidence type="ECO:0000256" key="19">
    <source>
        <dbReference type="SAM" id="Phobius"/>
    </source>
</evidence>
<feature type="domain" description="Penicillin-binding protein transpeptidase" evidence="20">
    <location>
        <begin position="437"/>
        <end position="677"/>
    </location>
</feature>
<dbReference type="PIRSF" id="PIRSF002799">
    <property type="entry name" value="PBP_1b"/>
    <property type="match status" value="1"/>
</dbReference>
<evidence type="ECO:0000256" key="2">
    <source>
        <dbReference type="ARBA" id="ARBA00004236"/>
    </source>
</evidence>
<dbReference type="GO" id="GO:0009252">
    <property type="term" value="P:peptidoglycan biosynthetic process"/>
    <property type="evidence" value="ECO:0007669"/>
    <property type="project" value="UniProtKB-KW"/>
</dbReference>
<evidence type="ECO:0000256" key="10">
    <source>
        <dbReference type="ARBA" id="ARBA00022960"/>
    </source>
</evidence>
<evidence type="ECO:0000259" key="20">
    <source>
        <dbReference type="Pfam" id="PF00905"/>
    </source>
</evidence>
<dbReference type="InterPro" id="IPR023346">
    <property type="entry name" value="Lysozyme-like_dom_sf"/>
</dbReference>
<keyword evidence="6" id="KW-0645">Protease</keyword>
<evidence type="ECO:0000256" key="5">
    <source>
        <dbReference type="ARBA" id="ARBA00022645"/>
    </source>
</evidence>
<evidence type="ECO:0000256" key="11">
    <source>
        <dbReference type="ARBA" id="ARBA00022984"/>
    </source>
</evidence>
<dbReference type="InterPro" id="IPR001460">
    <property type="entry name" value="PCN-bd_Tpept"/>
</dbReference>
<dbReference type="GO" id="GO:0005886">
    <property type="term" value="C:plasma membrane"/>
    <property type="evidence" value="ECO:0007669"/>
    <property type="project" value="UniProtKB-SubCell"/>
</dbReference>
<accession>A0A0F9UF71</accession>
<keyword evidence="9" id="KW-0378">Hydrolase</keyword>
<dbReference type="SUPFAM" id="SSF53955">
    <property type="entry name" value="Lysozyme-like"/>
    <property type="match status" value="1"/>
</dbReference>
<dbReference type="Gene3D" id="1.10.3810.10">
    <property type="entry name" value="Biosynthetic peptidoglycan transglycosylase-like"/>
    <property type="match status" value="1"/>
</dbReference>
<evidence type="ECO:0000256" key="3">
    <source>
        <dbReference type="ARBA" id="ARBA00018637"/>
    </source>
</evidence>
<dbReference type="InterPro" id="IPR036950">
    <property type="entry name" value="PBP_transglycosylase"/>
</dbReference>
<keyword evidence="19" id="KW-0812">Transmembrane</keyword>
<evidence type="ECO:0000256" key="13">
    <source>
        <dbReference type="ARBA" id="ARBA00023251"/>
    </source>
</evidence>
<evidence type="ECO:0000256" key="12">
    <source>
        <dbReference type="ARBA" id="ARBA00023136"/>
    </source>
</evidence>
<dbReference type="Gene3D" id="3.40.710.10">
    <property type="entry name" value="DD-peptidase/beta-lactamase superfamily"/>
    <property type="match status" value="1"/>
</dbReference>
<dbReference type="InterPro" id="IPR012338">
    <property type="entry name" value="Beta-lactam/transpept-like"/>
</dbReference>
<keyword evidence="4" id="KW-1003">Cell membrane</keyword>
<evidence type="ECO:0000256" key="9">
    <source>
        <dbReference type="ARBA" id="ARBA00022801"/>
    </source>
</evidence>
<feature type="domain" description="Glycosyl transferase family 51" evidence="21">
    <location>
        <begin position="172"/>
        <end position="343"/>
    </location>
</feature>
<keyword evidence="5" id="KW-0121">Carboxypeptidase</keyword>
<evidence type="ECO:0000256" key="17">
    <source>
        <dbReference type="ARBA" id="ARBA00044770"/>
    </source>
</evidence>
<feature type="transmembrane region" description="Helical" evidence="19">
    <location>
        <begin position="34"/>
        <end position="53"/>
    </location>
</feature>
<keyword evidence="14" id="KW-0511">Multifunctional enzyme</keyword>
<feature type="domain" description="Bifunctional transglycosylase second" evidence="22">
    <location>
        <begin position="79"/>
        <end position="151"/>
    </location>
</feature>
<dbReference type="EMBL" id="LAZR01000152">
    <property type="protein sequence ID" value="KKN86027.1"/>
    <property type="molecule type" value="Genomic_DNA"/>
</dbReference>
<evidence type="ECO:0000256" key="14">
    <source>
        <dbReference type="ARBA" id="ARBA00023268"/>
    </source>
</evidence>
<keyword evidence="8" id="KW-0808">Transferase</keyword>
<keyword evidence="7" id="KW-0328">Glycosyltransferase</keyword>
<dbReference type="AlphaFoldDB" id="A0A0F9UF71"/>
<comment type="caution">
    <text evidence="23">The sequence shown here is derived from an EMBL/GenBank/DDBJ whole genome shotgun (WGS) entry which is preliminary data.</text>
</comment>
<dbReference type="GO" id="GO:0071555">
    <property type="term" value="P:cell wall organization"/>
    <property type="evidence" value="ECO:0007669"/>
    <property type="project" value="UniProtKB-KW"/>
</dbReference>
<dbReference type="PANTHER" id="PTHR32282">
    <property type="entry name" value="BINDING PROTEIN TRANSPEPTIDASE, PUTATIVE-RELATED"/>
    <property type="match status" value="1"/>
</dbReference>
<dbReference type="Gene3D" id="3.30.2060.10">
    <property type="entry name" value="Penicillin-binding protein 1b domain"/>
    <property type="match status" value="1"/>
</dbReference>
<comment type="catalytic activity">
    <reaction evidence="18">
        <text>[GlcNAc-(1-&gt;4)-Mur2Ac(oyl-L-Ala-gamma-D-Glu-L-Lys-D-Ala-D-Ala)](n)-di-trans,octa-cis-undecaprenyl diphosphate + beta-D-GlcNAc-(1-&gt;4)-Mur2Ac(oyl-L-Ala-gamma-D-Glu-L-Lys-D-Ala-D-Ala)-di-trans,octa-cis-undecaprenyl diphosphate = [GlcNAc-(1-&gt;4)-Mur2Ac(oyl-L-Ala-gamma-D-Glu-L-Lys-D-Ala-D-Ala)](n+1)-di-trans,octa-cis-undecaprenyl diphosphate + di-trans,octa-cis-undecaprenyl diphosphate + H(+)</text>
        <dbReference type="Rhea" id="RHEA:23708"/>
        <dbReference type="Rhea" id="RHEA-COMP:9602"/>
        <dbReference type="Rhea" id="RHEA-COMP:9603"/>
        <dbReference type="ChEBI" id="CHEBI:15378"/>
        <dbReference type="ChEBI" id="CHEBI:58405"/>
        <dbReference type="ChEBI" id="CHEBI:60033"/>
        <dbReference type="ChEBI" id="CHEBI:78435"/>
        <dbReference type="EC" id="2.4.99.28"/>
    </reaction>
</comment>
<evidence type="ECO:0000256" key="1">
    <source>
        <dbReference type="ARBA" id="ARBA00002624"/>
    </source>
</evidence>
<sequence length="787" mass="86712">MRVQPLGVVLRIMGRKRRGRTAKKAGFWKRSSGWLFKLALVGLVVFAGLVIYLDAVVQEKFSGKRWAVPAKVFARPLELYAGQRLTKDDFLTELGALGYRNSESARVPGLVAVSGNRVDVHTRGFQFPEGVEPAQKVSVRFEGPQISAFSGAGDLVMARLEPLLIGGIYPAHNEDRVLIQLDQAPPYLVESLVAVEDREFFNHFGVSPKGILRAAYVNFTAGSVVQGGSTLTQQLVKNFYLTSDRSLIRKGTEAIMAVLLELHYPKEEILEAYLNEVFLGQDGQRAVHGFGLASQYYFAQPLRELQLHQVALLVGMVKGPSFYNPRRHPERSKARRDLVIQMMAEQGMISESIAQQAQARDLDVAARGRLADTNYPAFMDLIKRQLRDEYREEDLTSEGLRIFTSLDPLLQRKAERAVEGTLKRLGPAPGDVEMESAMVVTSAQTGEVLALVGGRNPQFSGFNRALDATRPIGSLIKPAIYLTALEQPQKYSLITPIDDSPITLDAEPGRTWTPQNYDRESHGLVPLHQALSRSYNQATVRLGMELGVPQVLKTVERMGVQHGWRPYPSMLLGSGAMTPLQVTDMYQTLANGGFNTPLRAIRSVLATDGEPLGRYPFAVQQRFDSATIYLMQEAMSRTMTEGTGRSAYNQISPTIRLAGKTGTTNDLRDSWFAGFSEDLLAVSWLGRDDNGQTRLTGATGALQVWAAFMREAHPVGLSPAPPESIQMAWIDVVTGLGSDPSCPDSVQVPFRTGYAPLPGPGCRPIINTEAVKEGASRVMDVIRDWLP</sequence>
<dbReference type="SUPFAM" id="SSF56601">
    <property type="entry name" value="beta-lactamase/transpeptidase-like"/>
    <property type="match status" value="1"/>
</dbReference>
<name>A0A0F9UF71_9ZZZZ</name>
<evidence type="ECO:0000256" key="6">
    <source>
        <dbReference type="ARBA" id="ARBA00022670"/>
    </source>
</evidence>
<dbReference type="GO" id="GO:0006508">
    <property type="term" value="P:proteolysis"/>
    <property type="evidence" value="ECO:0007669"/>
    <property type="project" value="UniProtKB-KW"/>
</dbReference>
<dbReference type="GO" id="GO:0030288">
    <property type="term" value="C:outer membrane-bounded periplasmic space"/>
    <property type="evidence" value="ECO:0007669"/>
    <property type="project" value="TreeGrafter"/>
</dbReference>
<dbReference type="InterPro" id="IPR028166">
    <property type="entry name" value="UB2H"/>
</dbReference>
<keyword evidence="11" id="KW-0573">Peptidoglycan synthesis</keyword>
<keyword evidence="19" id="KW-1133">Transmembrane helix</keyword>
<evidence type="ECO:0000259" key="21">
    <source>
        <dbReference type="Pfam" id="PF00912"/>
    </source>
</evidence>
<evidence type="ECO:0000259" key="22">
    <source>
        <dbReference type="Pfam" id="PF14814"/>
    </source>
</evidence>
<dbReference type="GO" id="GO:0008955">
    <property type="term" value="F:peptidoglycan glycosyltransferase activity"/>
    <property type="evidence" value="ECO:0007669"/>
    <property type="project" value="UniProtKB-EC"/>
</dbReference>
<dbReference type="InterPro" id="IPR001264">
    <property type="entry name" value="Glyco_trans_51"/>
</dbReference>